<proteinExistence type="predicted"/>
<evidence type="ECO:0000313" key="7">
    <source>
        <dbReference type="Proteomes" id="UP001632038"/>
    </source>
</evidence>
<evidence type="ECO:0000259" key="5">
    <source>
        <dbReference type="Pfam" id="PF06220"/>
    </source>
</evidence>
<keyword evidence="2" id="KW-0863">Zinc-finger</keyword>
<evidence type="ECO:0000313" key="6">
    <source>
        <dbReference type="EMBL" id="KAL3634614.1"/>
    </source>
</evidence>
<dbReference type="Pfam" id="PF06220">
    <property type="entry name" value="zf-U1"/>
    <property type="match status" value="1"/>
</dbReference>
<dbReference type="SUPFAM" id="SSF57667">
    <property type="entry name" value="beta-beta-alpha zinc fingers"/>
    <property type="match status" value="1"/>
</dbReference>
<comment type="caution">
    <text evidence="6">The sequence shown here is derived from an EMBL/GenBank/DDBJ whole genome shotgun (WGS) entry which is preliminary data.</text>
</comment>
<dbReference type="PANTHER" id="PTHR31148">
    <property type="entry name" value="U1 SMALL NUCLEAR RIBONUCLEOPROTEIN C"/>
    <property type="match status" value="1"/>
</dbReference>
<dbReference type="Gene3D" id="3.30.160.60">
    <property type="entry name" value="Classic Zinc Finger"/>
    <property type="match status" value="1"/>
</dbReference>
<organism evidence="6 7">
    <name type="scientific">Castilleja foliolosa</name>
    <dbReference type="NCBI Taxonomy" id="1961234"/>
    <lineage>
        <taxon>Eukaryota</taxon>
        <taxon>Viridiplantae</taxon>
        <taxon>Streptophyta</taxon>
        <taxon>Embryophyta</taxon>
        <taxon>Tracheophyta</taxon>
        <taxon>Spermatophyta</taxon>
        <taxon>Magnoliopsida</taxon>
        <taxon>eudicotyledons</taxon>
        <taxon>Gunneridae</taxon>
        <taxon>Pentapetalae</taxon>
        <taxon>asterids</taxon>
        <taxon>lamiids</taxon>
        <taxon>Lamiales</taxon>
        <taxon>Orobanchaceae</taxon>
        <taxon>Pedicularideae</taxon>
        <taxon>Castillejinae</taxon>
        <taxon>Castilleja</taxon>
    </lineage>
</organism>
<keyword evidence="3" id="KW-0862">Zinc</keyword>
<dbReference type="GO" id="GO:0008270">
    <property type="term" value="F:zinc ion binding"/>
    <property type="evidence" value="ECO:0007669"/>
    <property type="project" value="UniProtKB-KW"/>
</dbReference>
<dbReference type="PIRSF" id="PIRSF037969">
    <property type="entry name" value="U1_snRNP-C"/>
    <property type="match status" value="1"/>
</dbReference>
<feature type="compositionally biased region" description="Pro residues" evidence="4">
    <location>
        <begin position="124"/>
        <end position="145"/>
    </location>
</feature>
<protein>
    <recommendedName>
        <fullName evidence="5">U1-C C2H2-type zinc finger domain-containing protein</fullName>
    </recommendedName>
</protein>
<dbReference type="InterPro" id="IPR017340">
    <property type="entry name" value="U1_snRNP-C"/>
</dbReference>
<evidence type="ECO:0000256" key="4">
    <source>
        <dbReference type="SAM" id="MobiDB-lite"/>
    </source>
</evidence>
<dbReference type="PANTHER" id="PTHR31148:SF1">
    <property type="entry name" value="U1 SMALL NUCLEAR RIBONUCLEOPROTEIN C"/>
    <property type="match status" value="1"/>
</dbReference>
<sequence length="173" mass="18675">MTPPSVRKQHNSGYKHKANIREYYQKFEQQQTQFLIDQKIKEHLGQAVAYQQIGAAYNQHLAVFPGGRPRLPVMPPFMLPLPHQMGQDMRPPLTQLPIPGYTTAPGVPMQPPPSASFPLQPSGLPGPPSTSAPPSVPGGPPPPPQMYNVNNPNGTAAPAAGGYSYPQASQTSH</sequence>
<evidence type="ECO:0000256" key="2">
    <source>
        <dbReference type="ARBA" id="ARBA00022771"/>
    </source>
</evidence>
<dbReference type="EMBL" id="JAVIJP010000028">
    <property type="protein sequence ID" value="KAL3634614.1"/>
    <property type="molecule type" value="Genomic_DNA"/>
</dbReference>
<dbReference type="AlphaFoldDB" id="A0ABD3CZT5"/>
<name>A0ABD3CZT5_9LAMI</name>
<accession>A0ABD3CZT5</accession>
<keyword evidence="7" id="KW-1185">Reference proteome</keyword>
<dbReference type="InterPro" id="IPR036236">
    <property type="entry name" value="Znf_C2H2_sf"/>
</dbReference>
<reference evidence="7" key="1">
    <citation type="journal article" date="2024" name="IScience">
        <title>Strigolactones Initiate the Formation of Haustorium-like Structures in Castilleja.</title>
        <authorList>
            <person name="Buerger M."/>
            <person name="Peterson D."/>
            <person name="Chory J."/>
        </authorList>
    </citation>
    <scope>NUCLEOTIDE SEQUENCE [LARGE SCALE GENOMIC DNA]</scope>
</reference>
<dbReference type="InterPro" id="IPR013085">
    <property type="entry name" value="U1-CZ_Znf_C2H2"/>
</dbReference>
<keyword evidence="1" id="KW-0479">Metal-binding</keyword>
<evidence type="ECO:0000256" key="3">
    <source>
        <dbReference type="ARBA" id="ARBA00022833"/>
    </source>
</evidence>
<evidence type="ECO:0000256" key="1">
    <source>
        <dbReference type="ARBA" id="ARBA00022723"/>
    </source>
</evidence>
<gene>
    <name evidence="6" type="ORF">CASFOL_021668</name>
</gene>
<feature type="compositionally biased region" description="Low complexity" evidence="4">
    <location>
        <begin position="148"/>
        <end position="162"/>
    </location>
</feature>
<feature type="domain" description="U1-C C2H2-type zinc finger" evidence="5">
    <location>
        <begin position="4"/>
        <end position="24"/>
    </location>
</feature>
<feature type="region of interest" description="Disordered" evidence="4">
    <location>
        <begin position="84"/>
        <end position="173"/>
    </location>
</feature>
<dbReference type="Proteomes" id="UP001632038">
    <property type="component" value="Unassembled WGS sequence"/>
</dbReference>